<proteinExistence type="predicted"/>
<dbReference type="EMBL" id="JALAAR010000007">
    <property type="protein sequence ID" value="MEH8017566.1"/>
    <property type="molecule type" value="Genomic_DNA"/>
</dbReference>
<name>A0ABU8C6K8_9GAMM</name>
<dbReference type="Proteomes" id="UP001375382">
    <property type="component" value="Unassembled WGS sequence"/>
</dbReference>
<accession>A0ABU8C6K8</accession>
<gene>
    <name evidence="1" type="ORF">MN202_09990</name>
</gene>
<comment type="caution">
    <text evidence="1">The sequence shown here is derived from an EMBL/GenBank/DDBJ whole genome shotgun (WGS) entry which is preliminary data.</text>
</comment>
<evidence type="ECO:0000313" key="1">
    <source>
        <dbReference type="EMBL" id="MEH8017566.1"/>
    </source>
</evidence>
<evidence type="ECO:0000313" key="2">
    <source>
        <dbReference type="Proteomes" id="UP001375382"/>
    </source>
</evidence>
<dbReference type="RefSeq" id="WP_335735977.1">
    <property type="nucleotide sequence ID" value="NZ_JALAAR010000007.1"/>
</dbReference>
<keyword evidence="2" id="KW-1185">Reference proteome</keyword>
<organism evidence="1 2">
    <name type="scientific">Rheinheimera muenzenbergensis</name>
    <dbReference type="NCBI Taxonomy" id="1193628"/>
    <lineage>
        <taxon>Bacteria</taxon>
        <taxon>Pseudomonadati</taxon>
        <taxon>Pseudomonadota</taxon>
        <taxon>Gammaproteobacteria</taxon>
        <taxon>Chromatiales</taxon>
        <taxon>Chromatiaceae</taxon>
        <taxon>Rheinheimera</taxon>
    </lineage>
</organism>
<reference evidence="1 2" key="1">
    <citation type="journal article" date="2023" name="Ecotoxicol. Environ. Saf.">
        <title>Mercury remediation potential of mercury-resistant strain Rheinheimera metallidurans sp. nov. isolated from a municipal waste dumping site.</title>
        <authorList>
            <person name="Yadav V."/>
            <person name="Manjhi A."/>
            <person name="Vadakedath N."/>
        </authorList>
    </citation>
    <scope>NUCLEOTIDE SEQUENCE [LARGE SCALE GENOMIC DNA]</scope>
    <source>
        <strain evidence="1 2">E-49</strain>
    </source>
</reference>
<protein>
    <submittedName>
        <fullName evidence="1">Uncharacterized protein</fullName>
    </submittedName>
</protein>
<sequence>MDPITHWKQIITQANKAFAHDHFALAAGLYQHAAGVMTDAWPDYVENQQQLSQQQWQDSVVQLVLCYSISVQNLAETYARQQRWRRCLSVLRQTLSQLQRLLQQLPGSHPASIAVLRESCHIRREFCRFSQQHQAAHQHSLSVAPYPAAAHGWLH</sequence>